<proteinExistence type="predicted"/>
<dbReference type="Proteomes" id="UP001227268">
    <property type="component" value="Unassembled WGS sequence"/>
</dbReference>
<comment type="caution">
    <text evidence="1">The sequence shown here is derived from an EMBL/GenBank/DDBJ whole genome shotgun (WGS) entry which is preliminary data.</text>
</comment>
<evidence type="ECO:0000313" key="2">
    <source>
        <dbReference type="Proteomes" id="UP001227268"/>
    </source>
</evidence>
<keyword evidence="2" id="KW-1185">Reference proteome</keyword>
<gene>
    <name evidence="1" type="ORF">QFC21_004215</name>
</gene>
<organism evidence="1 2">
    <name type="scientific">Naganishia friedmannii</name>
    <dbReference type="NCBI Taxonomy" id="89922"/>
    <lineage>
        <taxon>Eukaryota</taxon>
        <taxon>Fungi</taxon>
        <taxon>Dikarya</taxon>
        <taxon>Basidiomycota</taxon>
        <taxon>Agaricomycotina</taxon>
        <taxon>Tremellomycetes</taxon>
        <taxon>Filobasidiales</taxon>
        <taxon>Filobasidiaceae</taxon>
        <taxon>Naganishia</taxon>
    </lineage>
</organism>
<dbReference type="EMBL" id="JASBWT010000013">
    <property type="protein sequence ID" value="KAJ9099334.1"/>
    <property type="molecule type" value="Genomic_DNA"/>
</dbReference>
<reference evidence="1" key="1">
    <citation type="submission" date="2023-04" db="EMBL/GenBank/DDBJ databases">
        <title>Draft Genome sequencing of Naganishia species isolated from polar environments using Oxford Nanopore Technology.</title>
        <authorList>
            <person name="Leo P."/>
            <person name="Venkateswaran K."/>
        </authorList>
    </citation>
    <scope>NUCLEOTIDE SEQUENCE</scope>
    <source>
        <strain evidence="1">MNA-CCFEE 5423</strain>
    </source>
</reference>
<accession>A0ACC2VJJ9</accession>
<protein>
    <submittedName>
        <fullName evidence="1">Uncharacterized protein</fullName>
    </submittedName>
</protein>
<evidence type="ECO:0000313" key="1">
    <source>
        <dbReference type="EMBL" id="KAJ9099334.1"/>
    </source>
</evidence>
<name>A0ACC2VJJ9_9TREE</name>
<sequence length="126" mass="13954">MSSLRTRRASEFPKSANVNNHYQGLGAVPELPEIAVHHVSSGANPALTSSVGSLSRPSGVKRTPTYVKRADVQAQQLQQQQRGRDGEKDKRRMSRVGEKIKKRLSMSKKYAAVAIVHEKFAEVAMR</sequence>